<comment type="similarity">
    <text evidence="1">Belongs to the ARG7 family.</text>
</comment>
<protein>
    <submittedName>
        <fullName evidence="2">SAUR-like auxin-responsive protein family</fullName>
    </submittedName>
</protein>
<evidence type="ECO:0000256" key="1">
    <source>
        <dbReference type="ARBA" id="ARBA00006974"/>
    </source>
</evidence>
<dbReference type="GO" id="GO:0009733">
    <property type="term" value="P:response to auxin"/>
    <property type="evidence" value="ECO:0007669"/>
    <property type="project" value="InterPro"/>
</dbReference>
<proteinExistence type="inferred from homology"/>
<dbReference type="PANTHER" id="PTHR31374">
    <property type="entry name" value="AUXIN-INDUCED PROTEIN-LIKE-RELATED"/>
    <property type="match status" value="1"/>
</dbReference>
<reference evidence="2 3" key="1">
    <citation type="submission" date="2019-07" db="EMBL/GenBank/DDBJ databases">
        <title>De Novo Assembly of kiwifruit Actinidia rufa.</title>
        <authorList>
            <person name="Sugita-Konishi S."/>
            <person name="Sato K."/>
            <person name="Mori E."/>
            <person name="Abe Y."/>
            <person name="Kisaki G."/>
            <person name="Hamano K."/>
            <person name="Suezawa K."/>
            <person name="Otani M."/>
            <person name="Fukuda T."/>
            <person name="Manabe T."/>
            <person name="Gomi K."/>
            <person name="Tabuchi M."/>
            <person name="Akimitsu K."/>
            <person name="Kataoka I."/>
        </authorList>
    </citation>
    <scope>NUCLEOTIDE SEQUENCE [LARGE SCALE GENOMIC DNA]</scope>
    <source>
        <strain evidence="3">cv. Fuchu</strain>
    </source>
</reference>
<accession>A0A7J0EV29</accession>
<gene>
    <name evidence="2" type="ORF">Acr_07g0005280</name>
</gene>
<dbReference type="Proteomes" id="UP000585474">
    <property type="component" value="Unassembled WGS sequence"/>
</dbReference>
<dbReference type="Pfam" id="PF02519">
    <property type="entry name" value="Auxin_inducible"/>
    <property type="match status" value="1"/>
</dbReference>
<dbReference type="EMBL" id="BJWL01000007">
    <property type="protein sequence ID" value="GFY90331.1"/>
    <property type="molecule type" value="Genomic_DNA"/>
</dbReference>
<name>A0A7J0EV29_9ERIC</name>
<dbReference type="InterPro" id="IPR003676">
    <property type="entry name" value="SAUR_fam"/>
</dbReference>
<sequence>MKRIRGFKLKHRVAMLFRFVLRGSRSGYQRVDPEKRGPRPISWLLTCLKTKAKSLCSGYSGRGYIPLGKAEPVPKGQMAVYVGGGDGDGDGVHRVVVPVIYFNHPLFGELLREAEEVYGYNHPGGLTIPCRLSEFERVRTRVAAARGCRKLLSWKKLSGGSFRV</sequence>
<evidence type="ECO:0000313" key="2">
    <source>
        <dbReference type="EMBL" id="GFY90331.1"/>
    </source>
</evidence>
<evidence type="ECO:0000313" key="3">
    <source>
        <dbReference type="Proteomes" id="UP000585474"/>
    </source>
</evidence>
<keyword evidence="3" id="KW-1185">Reference proteome</keyword>
<dbReference type="OrthoDB" id="1026046at2759"/>
<organism evidence="2 3">
    <name type="scientific">Actinidia rufa</name>
    <dbReference type="NCBI Taxonomy" id="165716"/>
    <lineage>
        <taxon>Eukaryota</taxon>
        <taxon>Viridiplantae</taxon>
        <taxon>Streptophyta</taxon>
        <taxon>Embryophyta</taxon>
        <taxon>Tracheophyta</taxon>
        <taxon>Spermatophyta</taxon>
        <taxon>Magnoliopsida</taxon>
        <taxon>eudicotyledons</taxon>
        <taxon>Gunneridae</taxon>
        <taxon>Pentapetalae</taxon>
        <taxon>asterids</taxon>
        <taxon>Ericales</taxon>
        <taxon>Actinidiaceae</taxon>
        <taxon>Actinidia</taxon>
    </lineage>
</organism>
<dbReference type="AlphaFoldDB" id="A0A7J0EV29"/>
<comment type="caution">
    <text evidence="2">The sequence shown here is derived from an EMBL/GenBank/DDBJ whole genome shotgun (WGS) entry which is preliminary data.</text>
</comment>
<dbReference type="PANTHER" id="PTHR31374:SF304">
    <property type="entry name" value="OS04G0537100 PROTEIN"/>
    <property type="match status" value="1"/>
</dbReference>